<comment type="similarity">
    <text evidence="1 9">Belongs to the GHMP kinase family. IspE subfamily.</text>
</comment>
<feature type="domain" description="GHMP kinase N-terminal" evidence="11">
    <location>
        <begin position="80"/>
        <end position="158"/>
    </location>
</feature>
<dbReference type="Gene3D" id="3.30.230.10">
    <property type="match status" value="1"/>
</dbReference>
<dbReference type="InterPro" id="IPR014721">
    <property type="entry name" value="Ribsml_uS5_D2-typ_fold_subgr"/>
</dbReference>
<keyword evidence="6 9" id="KW-0418">Kinase</keyword>
<evidence type="ECO:0000256" key="7">
    <source>
        <dbReference type="ARBA" id="ARBA00022840"/>
    </source>
</evidence>
<sequence length="337" mass="34214">MLSAVGPPVTVRVPAKINLHLAVGDLRPDGYHDLVTVFQALSITDEVSVTAAVPGVVEPGVAISPIDGVDASEVPADTTNLAWRAVEALARRVDRAPDIRIGLRKAIPVAGGMAGGSADAAGALLATSSLWRLDLARDDLMDVAAEVGSDVAFALHGGTALGTGRGERLVPVLSRHTFHWVVAVADHGLSTPTVFAELDRLRDRPEAPRRVGDVEPVLEALASGEARSLALLLGNDLQAAAVSLDPGLRRTLRAGVDAGALAGVVSGSGPTCVFLCAGQDAAVRVAAELAGAGVCRTVRVAHGPVPGARLTDGGPPSSRPPSPIDPSPVDPGPGAYA</sequence>
<evidence type="ECO:0000256" key="8">
    <source>
        <dbReference type="ARBA" id="ARBA00032554"/>
    </source>
</evidence>
<dbReference type="SUPFAM" id="SSF54211">
    <property type="entry name" value="Ribosomal protein S5 domain 2-like"/>
    <property type="match status" value="1"/>
</dbReference>
<evidence type="ECO:0000256" key="2">
    <source>
        <dbReference type="ARBA" id="ARBA00012052"/>
    </source>
</evidence>
<gene>
    <name evidence="9" type="primary">ispE</name>
    <name evidence="13" type="ORF">ACFPEL_19105</name>
</gene>
<comment type="catalytic activity">
    <reaction evidence="9">
        <text>4-CDP-2-C-methyl-D-erythritol + ATP = 4-CDP-2-C-methyl-D-erythritol 2-phosphate + ADP + H(+)</text>
        <dbReference type="Rhea" id="RHEA:18437"/>
        <dbReference type="ChEBI" id="CHEBI:15378"/>
        <dbReference type="ChEBI" id="CHEBI:30616"/>
        <dbReference type="ChEBI" id="CHEBI:57823"/>
        <dbReference type="ChEBI" id="CHEBI:57919"/>
        <dbReference type="ChEBI" id="CHEBI:456216"/>
        <dbReference type="EC" id="2.7.1.148"/>
    </reaction>
</comment>
<dbReference type="GO" id="GO:0050515">
    <property type="term" value="F:4-(cytidine 5'-diphospho)-2-C-methyl-D-erythritol kinase activity"/>
    <property type="evidence" value="ECO:0007669"/>
    <property type="project" value="UniProtKB-EC"/>
</dbReference>
<dbReference type="NCBIfam" id="NF002870">
    <property type="entry name" value="PRK03188.1"/>
    <property type="match status" value="1"/>
</dbReference>
<feature type="compositionally biased region" description="Pro residues" evidence="10">
    <location>
        <begin position="317"/>
        <end position="331"/>
    </location>
</feature>
<keyword evidence="5 9" id="KW-0547">Nucleotide-binding</keyword>
<evidence type="ECO:0000313" key="14">
    <source>
        <dbReference type="Proteomes" id="UP001595909"/>
    </source>
</evidence>
<feature type="active site" evidence="9">
    <location>
        <position position="16"/>
    </location>
</feature>
<evidence type="ECO:0000259" key="12">
    <source>
        <dbReference type="Pfam" id="PF08544"/>
    </source>
</evidence>
<evidence type="ECO:0000256" key="9">
    <source>
        <dbReference type="HAMAP-Rule" id="MF_00061"/>
    </source>
</evidence>
<dbReference type="HAMAP" id="MF_00061">
    <property type="entry name" value="IspE"/>
    <property type="match status" value="1"/>
</dbReference>
<keyword evidence="14" id="KW-1185">Reference proteome</keyword>
<comment type="pathway">
    <text evidence="9">Isoprenoid biosynthesis; isopentenyl diphosphate biosynthesis via DXP pathway; isopentenyl diphosphate from 1-deoxy-D-xylulose 5-phosphate: step 3/6.</text>
</comment>
<feature type="active site" evidence="9">
    <location>
        <position position="150"/>
    </location>
</feature>
<evidence type="ECO:0000256" key="5">
    <source>
        <dbReference type="ARBA" id="ARBA00022741"/>
    </source>
</evidence>
<dbReference type="Pfam" id="PF08544">
    <property type="entry name" value="GHMP_kinases_C"/>
    <property type="match status" value="1"/>
</dbReference>
<dbReference type="NCBIfam" id="TIGR00154">
    <property type="entry name" value="ispE"/>
    <property type="match status" value="1"/>
</dbReference>
<evidence type="ECO:0000256" key="4">
    <source>
        <dbReference type="ARBA" id="ARBA00022679"/>
    </source>
</evidence>
<dbReference type="PANTHER" id="PTHR43527:SF2">
    <property type="entry name" value="4-DIPHOSPHOCYTIDYL-2-C-METHYL-D-ERYTHRITOL KINASE, CHLOROPLASTIC"/>
    <property type="match status" value="1"/>
</dbReference>
<dbReference type="EC" id="2.7.1.148" evidence="2 9"/>
<evidence type="ECO:0000256" key="1">
    <source>
        <dbReference type="ARBA" id="ARBA00009684"/>
    </source>
</evidence>
<feature type="binding site" evidence="9">
    <location>
        <begin position="108"/>
        <end position="118"/>
    </location>
    <ligand>
        <name>ATP</name>
        <dbReference type="ChEBI" id="CHEBI:30616"/>
    </ligand>
</feature>
<dbReference type="SUPFAM" id="SSF55060">
    <property type="entry name" value="GHMP Kinase, C-terminal domain"/>
    <property type="match status" value="1"/>
</dbReference>
<dbReference type="Proteomes" id="UP001595909">
    <property type="component" value="Unassembled WGS sequence"/>
</dbReference>
<dbReference type="EMBL" id="JBHSIM010000039">
    <property type="protein sequence ID" value="MFC4834530.1"/>
    <property type="molecule type" value="Genomic_DNA"/>
</dbReference>
<feature type="domain" description="GHMP kinase C-terminal" evidence="12">
    <location>
        <begin position="218"/>
        <end position="291"/>
    </location>
</feature>
<keyword evidence="9" id="KW-0414">Isoprene biosynthesis</keyword>
<dbReference type="InterPro" id="IPR020568">
    <property type="entry name" value="Ribosomal_Su5_D2-typ_SF"/>
</dbReference>
<reference evidence="14" key="1">
    <citation type="journal article" date="2019" name="Int. J. Syst. Evol. Microbiol.">
        <title>The Global Catalogue of Microorganisms (GCM) 10K type strain sequencing project: providing services to taxonomists for standard genome sequencing and annotation.</title>
        <authorList>
            <consortium name="The Broad Institute Genomics Platform"/>
            <consortium name="The Broad Institute Genome Sequencing Center for Infectious Disease"/>
            <person name="Wu L."/>
            <person name="Ma J."/>
        </authorList>
    </citation>
    <scope>NUCLEOTIDE SEQUENCE [LARGE SCALE GENOMIC DNA]</scope>
    <source>
        <strain evidence="14">CCUG 50347</strain>
    </source>
</reference>
<evidence type="ECO:0000256" key="10">
    <source>
        <dbReference type="SAM" id="MobiDB-lite"/>
    </source>
</evidence>
<organism evidence="13 14">
    <name type="scientific">Actinomycetospora chibensis</name>
    <dbReference type="NCBI Taxonomy" id="663606"/>
    <lineage>
        <taxon>Bacteria</taxon>
        <taxon>Bacillati</taxon>
        <taxon>Actinomycetota</taxon>
        <taxon>Actinomycetes</taxon>
        <taxon>Pseudonocardiales</taxon>
        <taxon>Pseudonocardiaceae</taxon>
        <taxon>Actinomycetospora</taxon>
    </lineage>
</organism>
<dbReference type="RefSeq" id="WP_274190636.1">
    <property type="nucleotide sequence ID" value="NZ_BAABHN010000039.1"/>
</dbReference>
<dbReference type="Gene3D" id="3.30.70.890">
    <property type="entry name" value="GHMP kinase, C-terminal domain"/>
    <property type="match status" value="1"/>
</dbReference>
<evidence type="ECO:0000256" key="3">
    <source>
        <dbReference type="ARBA" id="ARBA00017473"/>
    </source>
</evidence>
<evidence type="ECO:0000256" key="6">
    <source>
        <dbReference type="ARBA" id="ARBA00022777"/>
    </source>
</evidence>
<comment type="function">
    <text evidence="9">Catalyzes the phosphorylation of the position 2 hydroxy group of 4-diphosphocytidyl-2C-methyl-D-erythritol.</text>
</comment>
<name>A0ABV9RQ47_9PSEU</name>
<dbReference type="Pfam" id="PF00288">
    <property type="entry name" value="GHMP_kinases_N"/>
    <property type="match status" value="1"/>
</dbReference>
<accession>A0ABV9RQ47</accession>
<keyword evidence="7 9" id="KW-0067">ATP-binding</keyword>
<dbReference type="PIRSF" id="PIRSF010376">
    <property type="entry name" value="IspE"/>
    <property type="match status" value="1"/>
</dbReference>
<protein>
    <recommendedName>
        <fullName evidence="3 9">4-diphosphocytidyl-2-C-methyl-D-erythritol kinase</fullName>
        <shortName evidence="9">CMK</shortName>
        <ecNumber evidence="2 9">2.7.1.148</ecNumber>
    </recommendedName>
    <alternativeName>
        <fullName evidence="8 9">4-(cytidine-5'-diphospho)-2-C-methyl-D-erythritol kinase</fullName>
    </alternativeName>
</protein>
<dbReference type="InterPro" id="IPR006204">
    <property type="entry name" value="GHMP_kinase_N_dom"/>
</dbReference>
<keyword evidence="4 9" id="KW-0808">Transferase</keyword>
<dbReference type="PANTHER" id="PTHR43527">
    <property type="entry name" value="4-DIPHOSPHOCYTIDYL-2-C-METHYL-D-ERYTHRITOL KINASE, CHLOROPLASTIC"/>
    <property type="match status" value="1"/>
</dbReference>
<evidence type="ECO:0000313" key="13">
    <source>
        <dbReference type="EMBL" id="MFC4834530.1"/>
    </source>
</evidence>
<dbReference type="InterPro" id="IPR013750">
    <property type="entry name" value="GHMP_kinase_C_dom"/>
</dbReference>
<dbReference type="InterPro" id="IPR004424">
    <property type="entry name" value="IspE"/>
</dbReference>
<evidence type="ECO:0000259" key="11">
    <source>
        <dbReference type="Pfam" id="PF00288"/>
    </source>
</evidence>
<comment type="caution">
    <text evidence="13">The sequence shown here is derived from an EMBL/GenBank/DDBJ whole genome shotgun (WGS) entry which is preliminary data.</text>
</comment>
<feature type="region of interest" description="Disordered" evidence="10">
    <location>
        <begin position="304"/>
        <end position="337"/>
    </location>
</feature>
<dbReference type="InterPro" id="IPR036554">
    <property type="entry name" value="GHMP_kinase_C_sf"/>
</dbReference>
<proteinExistence type="inferred from homology"/>